<dbReference type="EMBL" id="SGJD01001258">
    <property type="protein sequence ID" value="KAB0401120.1"/>
    <property type="molecule type" value="Genomic_DNA"/>
</dbReference>
<evidence type="ECO:0000313" key="3">
    <source>
        <dbReference type="EMBL" id="KAB0401120.1"/>
    </source>
</evidence>
<feature type="compositionally biased region" description="Polar residues" evidence="1">
    <location>
        <begin position="185"/>
        <end position="215"/>
    </location>
</feature>
<name>A0A6A1Q0N3_BALPH</name>
<dbReference type="OrthoDB" id="9944945at2759"/>
<organism evidence="3 4">
    <name type="scientific">Balaenoptera physalus</name>
    <name type="common">Fin whale</name>
    <name type="synonym">Balaena physalus</name>
    <dbReference type="NCBI Taxonomy" id="9770"/>
    <lineage>
        <taxon>Eukaryota</taxon>
        <taxon>Metazoa</taxon>
        <taxon>Chordata</taxon>
        <taxon>Craniata</taxon>
        <taxon>Vertebrata</taxon>
        <taxon>Euteleostomi</taxon>
        <taxon>Mammalia</taxon>
        <taxon>Eutheria</taxon>
        <taxon>Laurasiatheria</taxon>
        <taxon>Artiodactyla</taxon>
        <taxon>Whippomorpha</taxon>
        <taxon>Cetacea</taxon>
        <taxon>Mysticeti</taxon>
        <taxon>Balaenopteridae</taxon>
        <taxon>Balaenoptera</taxon>
    </lineage>
</organism>
<dbReference type="InterPro" id="IPR028030">
    <property type="entry name" value="DUF4592"/>
</dbReference>
<accession>A0A6A1Q0N3</accession>
<protein>
    <recommendedName>
        <fullName evidence="2">DUF4592 domain-containing protein</fullName>
    </recommendedName>
</protein>
<comment type="caution">
    <text evidence="3">The sequence shown here is derived from an EMBL/GenBank/DDBJ whole genome shotgun (WGS) entry which is preliminary data.</text>
</comment>
<feature type="compositionally biased region" description="Polar residues" evidence="1">
    <location>
        <begin position="258"/>
        <end position="269"/>
    </location>
</feature>
<proteinExistence type="predicted"/>
<dbReference type="InterPro" id="IPR026713">
    <property type="entry name" value="CRACD-like"/>
</dbReference>
<reference evidence="3 4" key="1">
    <citation type="journal article" date="2019" name="PLoS ONE">
        <title>Genomic analyses reveal an absence of contemporary introgressive admixture between fin whales and blue whales, despite known hybrids.</title>
        <authorList>
            <person name="Westbury M.V."/>
            <person name="Petersen B."/>
            <person name="Lorenzen E.D."/>
        </authorList>
    </citation>
    <scope>NUCLEOTIDE SEQUENCE [LARGE SCALE GENOMIC DNA]</scope>
    <source>
        <strain evidence="3">FinWhale-01</strain>
    </source>
</reference>
<feature type="compositionally biased region" description="Polar residues" evidence="1">
    <location>
        <begin position="46"/>
        <end position="56"/>
    </location>
</feature>
<dbReference type="Pfam" id="PF15262">
    <property type="entry name" value="DUF4592"/>
    <property type="match status" value="1"/>
</dbReference>
<keyword evidence="4" id="KW-1185">Reference proteome</keyword>
<evidence type="ECO:0000313" key="4">
    <source>
        <dbReference type="Proteomes" id="UP000437017"/>
    </source>
</evidence>
<evidence type="ECO:0000256" key="1">
    <source>
        <dbReference type="SAM" id="MobiDB-lite"/>
    </source>
</evidence>
<dbReference type="PANTHER" id="PTHR47743">
    <property type="entry name" value="KIAA1210 / KIAA1211 FAMILY MEMBER"/>
    <property type="match status" value="1"/>
</dbReference>
<sequence>MISTRVMDIKLREAAEGLGEDSTGKKKSKFKTFKKFFGKKKRKESPSSTGSSTWKQSQEKNEVIAVESGPVGYDSEDELEESRGTLGSRALSHDSIFIPESGQDPPRPVRVFSQENVCDRIKALQLKIQCNVKMGPPPPPGGLPARRGDDGGMSSEDDGLPRSPPEMSLLHDIGPGTTIKASVCVVSSSRPQSPDQLFSRQASDTSVSPRTSDSSVAPVADFDYPPESSSCLDNSAAKHKLLVKPRNQRCSKMRRLSSRAQSESLSDLTCTPEEEEYDEKPLPKVSTEEKPSSGQQEGGQDRGAEPGGQATMLPPAGLRARRARLQHCPAFTASTEEENPPGENPSSRLATPEVMEVTEPVWSPAPRSESPSWPEGSPHPHPNPDSESPREELSLETRCPPGGDTADEVVCASGDV</sequence>
<dbReference type="AlphaFoldDB" id="A0A6A1Q0N3"/>
<feature type="compositionally biased region" description="Basic residues" evidence="1">
    <location>
        <begin position="237"/>
        <end position="257"/>
    </location>
</feature>
<feature type="non-terminal residue" evidence="3">
    <location>
        <position position="416"/>
    </location>
</feature>
<gene>
    <name evidence="3" type="ORF">E2I00_009723</name>
</gene>
<feature type="domain" description="DUF4592" evidence="2">
    <location>
        <begin position="130"/>
        <end position="253"/>
    </location>
</feature>
<evidence type="ECO:0000259" key="2">
    <source>
        <dbReference type="Pfam" id="PF15262"/>
    </source>
</evidence>
<feature type="region of interest" description="Disordered" evidence="1">
    <location>
        <begin position="130"/>
        <end position="416"/>
    </location>
</feature>
<feature type="region of interest" description="Disordered" evidence="1">
    <location>
        <begin position="37"/>
        <end position="110"/>
    </location>
</feature>
<dbReference type="PANTHER" id="PTHR47743:SF1">
    <property type="entry name" value="CRACD-LIKE PROTEIN"/>
    <property type="match status" value="1"/>
</dbReference>
<feature type="compositionally biased region" description="Basic and acidic residues" evidence="1">
    <location>
        <begin position="382"/>
        <end position="395"/>
    </location>
</feature>
<dbReference type="Proteomes" id="UP000437017">
    <property type="component" value="Unassembled WGS sequence"/>
</dbReference>
<feature type="compositionally biased region" description="Basic and acidic residues" evidence="1">
    <location>
        <begin position="279"/>
        <end position="291"/>
    </location>
</feature>